<accession>A0A809SFE9</accession>
<dbReference type="CDD" id="cd06261">
    <property type="entry name" value="TM_PBP2"/>
    <property type="match status" value="1"/>
</dbReference>
<feature type="transmembrane region" description="Helical" evidence="7">
    <location>
        <begin position="235"/>
        <end position="261"/>
    </location>
</feature>
<keyword evidence="6 7" id="KW-0472">Membrane</keyword>
<dbReference type="GO" id="GO:0005886">
    <property type="term" value="C:plasma membrane"/>
    <property type="evidence" value="ECO:0007669"/>
    <property type="project" value="UniProtKB-SubCell"/>
</dbReference>
<keyword evidence="5 7" id="KW-1133">Transmembrane helix</keyword>
<comment type="similarity">
    <text evidence="7">Belongs to the binding-protein-dependent transport system permease family.</text>
</comment>
<dbReference type="InterPro" id="IPR000515">
    <property type="entry name" value="MetI-like"/>
</dbReference>
<evidence type="ECO:0000256" key="6">
    <source>
        <dbReference type="ARBA" id="ARBA00023136"/>
    </source>
</evidence>
<evidence type="ECO:0000256" key="2">
    <source>
        <dbReference type="ARBA" id="ARBA00022448"/>
    </source>
</evidence>
<evidence type="ECO:0000313" key="10">
    <source>
        <dbReference type="Proteomes" id="UP000662873"/>
    </source>
</evidence>
<dbReference type="Proteomes" id="UP000662873">
    <property type="component" value="Chromosome"/>
</dbReference>
<dbReference type="GO" id="GO:0055085">
    <property type="term" value="P:transmembrane transport"/>
    <property type="evidence" value="ECO:0007669"/>
    <property type="project" value="InterPro"/>
</dbReference>
<feature type="transmembrane region" description="Helical" evidence="7">
    <location>
        <begin position="138"/>
        <end position="158"/>
    </location>
</feature>
<reference evidence="9" key="1">
    <citation type="journal article" name="DNA Res.">
        <title>The physiological potential of anammox bacteria as revealed by their core genome structure.</title>
        <authorList>
            <person name="Okubo T."/>
            <person name="Toyoda A."/>
            <person name="Fukuhara K."/>
            <person name="Uchiyama I."/>
            <person name="Harigaya Y."/>
            <person name="Kuroiwa M."/>
            <person name="Suzuki T."/>
            <person name="Murakami Y."/>
            <person name="Suwa Y."/>
            <person name="Takami H."/>
        </authorList>
    </citation>
    <scope>NUCLEOTIDE SEQUENCE</scope>
    <source>
        <strain evidence="9">317325-2</strain>
    </source>
</reference>
<evidence type="ECO:0000259" key="8">
    <source>
        <dbReference type="PROSITE" id="PS50928"/>
    </source>
</evidence>
<dbReference type="EMBL" id="AP021858">
    <property type="protein sequence ID" value="BBO24764.1"/>
    <property type="molecule type" value="Genomic_DNA"/>
</dbReference>
<keyword evidence="3" id="KW-1003">Cell membrane</keyword>
<dbReference type="AlphaFoldDB" id="A0A809SFE9"/>
<keyword evidence="4 7" id="KW-0812">Transmembrane</keyword>
<dbReference type="InterPro" id="IPR035906">
    <property type="entry name" value="MetI-like_sf"/>
</dbReference>
<dbReference type="Gene3D" id="1.10.3720.10">
    <property type="entry name" value="MetI-like"/>
    <property type="match status" value="1"/>
</dbReference>
<proteinExistence type="inferred from homology"/>
<keyword evidence="2 7" id="KW-0813">Transport</keyword>
<sequence length="316" mass="34557">MRLARAILLRLLYGLLSLLFVSLVTFVADEIAPGDAVTVIAGDKASPETKARIREKFGLNDPPVERYFRFLAGAVRLDFGDSYHGVQEPVIDIIERNLPNTVRVALMAILLAAIVGITLGTLAAVYENRAADRAVLTLSTLGVTLPNFVLAPILVYVFAIQLDVLPQNWSVNRVADDIYYLILPVVILSARPMATLTRLTRASMVETLKQEFIKLAIAKGVSPTRLVLQHALRNAILPVITAIGTSFGFLLTGSFVVERYFTMPGIGREAIEAIQQSNTPVIQACILITGVMFIGVNLLVDLLLPLLDPRIRESQV</sequence>
<comment type="subcellular location">
    <subcellularLocation>
        <location evidence="1 7">Cell membrane</location>
        <topology evidence="1 7">Multi-pass membrane protein</topology>
    </subcellularLocation>
</comment>
<feature type="transmembrane region" description="Helical" evidence="7">
    <location>
        <begin position="281"/>
        <end position="304"/>
    </location>
</feature>
<name>A0A809SFE9_9BACT</name>
<feature type="transmembrane region" description="Helical" evidence="7">
    <location>
        <begin position="104"/>
        <end position="126"/>
    </location>
</feature>
<evidence type="ECO:0000256" key="7">
    <source>
        <dbReference type="RuleBase" id="RU363032"/>
    </source>
</evidence>
<evidence type="ECO:0000256" key="3">
    <source>
        <dbReference type="ARBA" id="ARBA00022475"/>
    </source>
</evidence>
<organism evidence="9 10">
    <name type="scientific">Candidatus Nitrosymbiomonas proteolyticus</name>
    <dbReference type="NCBI Taxonomy" id="2608984"/>
    <lineage>
        <taxon>Bacteria</taxon>
        <taxon>Bacillati</taxon>
        <taxon>Armatimonadota</taxon>
        <taxon>Armatimonadota incertae sedis</taxon>
        <taxon>Candidatus Nitrosymbiomonas</taxon>
    </lineage>
</organism>
<protein>
    <submittedName>
        <fullName evidence="9">ABC-type dipeptide/oligopeptide/nickel transport system, permease component</fullName>
    </submittedName>
</protein>
<dbReference type="PROSITE" id="PS50928">
    <property type="entry name" value="ABC_TM1"/>
    <property type="match status" value="1"/>
</dbReference>
<evidence type="ECO:0000256" key="5">
    <source>
        <dbReference type="ARBA" id="ARBA00022989"/>
    </source>
</evidence>
<dbReference type="SUPFAM" id="SSF161098">
    <property type="entry name" value="MetI-like"/>
    <property type="match status" value="1"/>
</dbReference>
<evidence type="ECO:0000256" key="1">
    <source>
        <dbReference type="ARBA" id="ARBA00004651"/>
    </source>
</evidence>
<evidence type="ECO:0000313" key="9">
    <source>
        <dbReference type="EMBL" id="BBO24764.1"/>
    </source>
</evidence>
<dbReference type="Pfam" id="PF19300">
    <property type="entry name" value="BPD_transp_1_N"/>
    <property type="match status" value="1"/>
</dbReference>
<dbReference type="InterPro" id="IPR045621">
    <property type="entry name" value="BPD_transp_1_N"/>
</dbReference>
<evidence type="ECO:0000256" key="4">
    <source>
        <dbReference type="ARBA" id="ARBA00022692"/>
    </source>
</evidence>
<dbReference type="Pfam" id="PF00528">
    <property type="entry name" value="BPD_transp_1"/>
    <property type="match status" value="1"/>
</dbReference>
<feature type="transmembrane region" description="Helical" evidence="7">
    <location>
        <begin position="7"/>
        <end position="28"/>
    </location>
</feature>
<gene>
    <name evidence="9" type="ORF">NPRO_23590</name>
</gene>
<dbReference type="PANTHER" id="PTHR43163">
    <property type="entry name" value="DIPEPTIDE TRANSPORT SYSTEM PERMEASE PROTEIN DPPB-RELATED"/>
    <property type="match status" value="1"/>
</dbReference>
<feature type="domain" description="ABC transmembrane type-1" evidence="8">
    <location>
        <begin position="98"/>
        <end position="304"/>
    </location>
</feature>
<dbReference type="PANTHER" id="PTHR43163:SF6">
    <property type="entry name" value="DIPEPTIDE TRANSPORT SYSTEM PERMEASE PROTEIN DPPB-RELATED"/>
    <property type="match status" value="1"/>
</dbReference>
<dbReference type="KEGG" id="npy:NPRO_23590"/>